<dbReference type="RefSeq" id="WP_023052430.1">
    <property type="nucleotide sequence ID" value="NZ_CP173060.2"/>
</dbReference>
<keyword evidence="1" id="KW-1133">Transmembrane helix</keyword>
<proteinExistence type="predicted"/>
<keyword evidence="1" id="KW-0812">Transmembrane</keyword>
<dbReference type="EMBL" id="AXZF01000202">
    <property type="protein sequence ID" value="ERT63143.1"/>
    <property type="molecule type" value="Genomic_DNA"/>
</dbReference>
<feature type="transmembrane region" description="Helical" evidence="1">
    <location>
        <begin position="40"/>
        <end position="57"/>
    </location>
</feature>
<dbReference type="AlphaFoldDB" id="U7UXH8"/>
<evidence type="ECO:0000313" key="3">
    <source>
        <dbReference type="Proteomes" id="UP000017081"/>
    </source>
</evidence>
<keyword evidence="3" id="KW-1185">Reference proteome</keyword>
<reference evidence="2 3" key="1">
    <citation type="submission" date="2013-08" db="EMBL/GenBank/DDBJ databases">
        <authorList>
            <person name="Weinstock G."/>
            <person name="Sodergren E."/>
            <person name="Wylie T."/>
            <person name="Fulton L."/>
            <person name="Fulton R."/>
            <person name="Fronick C."/>
            <person name="O'Laughlin M."/>
            <person name="Godfrey J."/>
            <person name="Miner T."/>
            <person name="Herter B."/>
            <person name="Appelbaum E."/>
            <person name="Cordes M."/>
            <person name="Lek S."/>
            <person name="Wollam A."/>
            <person name="Pepin K.H."/>
            <person name="Palsikar V.B."/>
            <person name="Mitreva M."/>
            <person name="Wilson R.K."/>
        </authorList>
    </citation>
    <scope>NUCLEOTIDE SEQUENCE [LARGE SCALE GENOMIC DNA]</scope>
    <source>
        <strain evidence="2 3">ATCC BAA-474</strain>
    </source>
</reference>
<evidence type="ECO:0000256" key="1">
    <source>
        <dbReference type="SAM" id="Phobius"/>
    </source>
</evidence>
<protein>
    <submittedName>
        <fullName evidence="2">Uncharacterized protein</fullName>
    </submittedName>
</protein>
<organism evidence="2 3">
    <name type="scientific">Cetobacterium somerae ATCC BAA-474</name>
    <dbReference type="NCBI Taxonomy" id="1319815"/>
    <lineage>
        <taxon>Bacteria</taxon>
        <taxon>Fusobacteriati</taxon>
        <taxon>Fusobacteriota</taxon>
        <taxon>Fusobacteriia</taxon>
        <taxon>Fusobacteriales</taxon>
        <taxon>Fusobacteriaceae</taxon>
        <taxon>Cetobacterium</taxon>
    </lineage>
</organism>
<evidence type="ECO:0000313" key="2">
    <source>
        <dbReference type="EMBL" id="ERT63143.1"/>
    </source>
</evidence>
<accession>U7UXH8</accession>
<comment type="caution">
    <text evidence="2">The sequence shown here is derived from an EMBL/GenBank/DDBJ whole genome shotgun (WGS) entry which is preliminary data.</text>
</comment>
<name>U7UXH8_9FUSO</name>
<gene>
    <name evidence="2" type="ORF">HMPREF0202_02913</name>
</gene>
<dbReference type="HOGENOM" id="CLU_2697878_0_0_0"/>
<dbReference type="Proteomes" id="UP000017081">
    <property type="component" value="Unassembled WGS sequence"/>
</dbReference>
<sequence length="73" mass="8460">MFLVLIVLLIFLIVDRRECCGRSDDNKRGKSYNLISKLTVIALIVCIVYFLIGRFFYSNLFMMRGLNSFLIGC</sequence>
<keyword evidence="1" id="KW-0472">Membrane</keyword>